<keyword evidence="3" id="KW-1185">Reference proteome</keyword>
<evidence type="ECO:0000256" key="1">
    <source>
        <dbReference type="SAM" id="MobiDB-lite"/>
    </source>
</evidence>
<organism evidence="2 3">
    <name type="scientific">Serinibacter arcticus</name>
    <dbReference type="NCBI Taxonomy" id="1655435"/>
    <lineage>
        <taxon>Bacteria</taxon>
        <taxon>Bacillati</taxon>
        <taxon>Actinomycetota</taxon>
        <taxon>Actinomycetes</taxon>
        <taxon>Micrococcales</taxon>
        <taxon>Beutenbergiaceae</taxon>
        <taxon>Serinibacter</taxon>
    </lineage>
</organism>
<dbReference type="EMBL" id="RHPJ01000004">
    <property type="protein sequence ID" value="TGO03994.1"/>
    <property type="molecule type" value="Genomic_DNA"/>
</dbReference>
<name>A0A4Z1DWU2_9MICO</name>
<protein>
    <submittedName>
        <fullName evidence="2">Uncharacterized protein</fullName>
    </submittedName>
</protein>
<proteinExistence type="predicted"/>
<feature type="compositionally biased region" description="Basic and acidic residues" evidence="1">
    <location>
        <begin position="60"/>
        <end position="71"/>
    </location>
</feature>
<feature type="compositionally biased region" description="Basic residues" evidence="1">
    <location>
        <begin position="1"/>
        <end position="14"/>
    </location>
</feature>
<evidence type="ECO:0000313" key="3">
    <source>
        <dbReference type="Proteomes" id="UP000297318"/>
    </source>
</evidence>
<accession>A0A4Z1DWU2</accession>
<evidence type="ECO:0000313" key="2">
    <source>
        <dbReference type="EMBL" id="TGO03994.1"/>
    </source>
</evidence>
<comment type="caution">
    <text evidence="2">The sequence shown here is derived from an EMBL/GenBank/DDBJ whole genome shotgun (WGS) entry which is preliminary data.</text>
</comment>
<dbReference type="Proteomes" id="UP000297318">
    <property type="component" value="Unassembled WGS sequence"/>
</dbReference>
<gene>
    <name evidence="2" type="ORF">SERN_2585</name>
</gene>
<sequence>MGCGLRSRRVRRGHSTNLVARVPAVTHPDVGARSAPPPAPRPGSAERPCAPSWGGSACSEHAEPPHEQSSA</sequence>
<dbReference type="AlphaFoldDB" id="A0A4Z1DWU2"/>
<reference evidence="2 3" key="1">
    <citation type="submission" date="2018-11" db="EMBL/GenBank/DDBJ databases">
        <title>Complete genome sequencing of the Actinobacteria Serinibacter sp. K3-2.</title>
        <authorList>
            <person name="Rakitin A.L."/>
            <person name="Beletsky A.V."/>
            <person name="Mardanov A.V."/>
            <person name="Ravin N.V."/>
            <person name="Gromova A.S."/>
            <person name="Filippova S.N."/>
            <person name="Gal'Chenko V.F."/>
        </authorList>
    </citation>
    <scope>NUCLEOTIDE SEQUENCE [LARGE SCALE GENOMIC DNA]</scope>
    <source>
        <strain evidence="2 3">K3-2</strain>
    </source>
</reference>
<feature type="region of interest" description="Disordered" evidence="1">
    <location>
        <begin position="1"/>
        <end position="71"/>
    </location>
</feature>